<dbReference type="SUPFAM" id="SSF143422">
    <property type="entry name" value="Transposase IS200-like"/>
    <property type="match status" value="1"/>
</dbReference>
<proteinExistence type="predicted"/>
<dbReference type="PANTHER" id="PTHR34322">
    <property type="entry name" value="TRANSPOSASE, Y1_TNP DOMAIN-CONTAINING"/>
    <property type="match status" value="1"/>
</dbReference>
<feature type="domain" description="Transposase IS200-like" evidence="2">
    <location>
        <begin position="2"/>
        <end position="70"/>
    </location>
</feature>
<feature type="region of interest" description="Disordered" evidence="1">
    <location>
        <begin position="161"/>
        <end position="184"/>
    </location>
</feature>
<dbReference type="Proteomes" id="UP000646426">
    <property type="component" value="Unassembled WGS sequence"/>
</dbReference>
<comment type="caution">
    <text evidence="3">The sequence shown here is derived from an EMBL/GenBank/DDBJ whole genome shotgun (WGS) entry which is preliminary data.</text>
</comment>
<reference evidence="3" key="2">
    <citation type="submission" date="2020-09" db="EMBL/GenBank/DDBJ databases">
        <authorList>
            <person name="Sun Q."/>
            <person name="Kim S."/>
        </authorList>
    </citation>
    <scope>NUCLEOTIDE SEQUENCE</scope>
    <source>
        <strain evidence="3">KCTC 23077</strain>
    </source>
</reference>
<evidence type="ECO:0000256" key="1">
    <source>
        <dbReference type="SAM" id="MobiDB-lite"/>
    </source>
</evidence>
<evidence type="ECO:0000313" key="3">
    <source>
        <dbReference type="EMBL" id="GHA78739.1"/>
    </source>
</evidence>
<reference evidence="3" key="1">
    <citation type="journal article" date="2014" name="Int. J. Syst. Evol. Microbiol.">
        <title>Complete genome sequence of Corynebacterium casei LMG S-19264T (=DSM 44701T), isolated from a smear-ripened cheese.</title>
        <authorList>
            <consortium name="US DOE Joint Genome Institute (JGI-PGF)"/>
            <person name="Walter F."/>
            <person name="Albersmeier A."/>
            <person name="Kalinowski J."/>
            <person name="Ruckert C."/>
        </authorList>
    </citation>
    <scope>NUCLEOTIDE SEQUENCE</scope>
    <source>
        <strain evidence="3">KCTC 23077</strain>
    </source>
</reference>
<accession>A0A918W6M9</accession>
<dbReference type="GO" id="GO:0006313">
    <property type="term" value="P:DNA transposition"/>
    <property type="evidence" value="ECO:0007669"/>
    <property type="project" value="InterPro"/>
</dbReference>
<dbReference type="EMBL" id="BMYD01000002">
    <property type="protein sequence ID" value="GHA78739.1"/>
    <property type="molecule type" value="Genomic_DNA"/>
</dbReference>
<protein>
    <recommendedName>
        <fullName evidence="2">Transposase IS200-like domain-containing protein</fullName>
    </recommendedName>
</protein>
<dbReference type="GO" id="GO:0004803">
    <property type="term" value="F:transposase activity"/>
    <property type="evidence" value="ECO:0007669"/>
    <property type="project" value="InterPro"/>
</dbReference>
<sequence length="184" mass="20884">MLMTNHVHLLVTPAEPDGVSRMMQATGRRYVAGFNARYWRTRTLWEGRFKSALVGSDEYVLACYRYIELNPVRAAMVVRPDEHCWSSYPSNAAGVHDVRITPHEAYRRLATTERERQAAYAALVAGGIDIEHAHDLAVHTQQQKPWGTDRFRRQIKALTGRAVNVRPKGRPAQRPPSPQPIKST</sequence>
<keyword evidence="4" id="KW-1185">Reference proteome</keyword>
<organism evidence="3 4">
    <name type="scientific">Cognatilysobacter bugurensis</name>
    <dbReference type="NCBI Taxonomy" id="543356"/>
    <lineage>
        <taxon>Bacteria</taxon>
        <taxon>Pseudomonadati</taxon>
        <taxon>Pseudomonadota</taxon>
        <taxon>Gammaproteobacteria</taxon>
        <taxon>Lysobacterales</taxon>
        <taxon>Lysobacteraceae</taxon>
        <taxon>Cognatilysobacter</taxon>
    </lineage>
</organism>
<feature type="compositionally biased region" description="Pro residues" evidence="1">
    <location>
        <begin position="173"/>
        <end position="184"/>
    </location>
</feature>
<dbReference type="InterPro" id="IPR002686">
    <property type="entry name" value="Transposase_17"/>
</dbReference>
<dbReference type="PANTHER" id="PTHR34322:SF2">
    <property type="entry name" value="TRANSPOSASE IS200-LIKE DOMAIN-CONTAINING PROTEIN"/>
    <property type="match status" value="1"/>
</dbReference>
<dbReference type="Pfam" id="PF01797">
    <property type="entry name" value="Y1_Tnp"/>
    <property type="match status" value="1"/>
</dbReference>
<gene>
    <name evidence="3" type="ORF">GCM10007067_15140</name>
</gene>
<evidence type="ECO:0000313" key="4">
    <source>
        <dbReference type="Proteomes" id="UP000646426"/>
    </source>
</evidence>
<dbReference type="GO" id="GO:0003677">
    <property type="term" value="F:DNA binding"/>
    <property type="evidence" value="ECO:0007669"/>
    <property type="project" value="InterPro"/>
</dbReference>
<dbReference type="SMART" id="SM01321">
    <property type="entry name" value="Y1_Tnp"/>
    <property type="match status" value="1"/>
</dbReference>
<evidence type="ECO:0000259" key="2">
    <source>
        <dbReference type="SMART" id="SM01321"/>
    </source>
</evidence>
<dbReference type="AlphaFoldDB" id="A0A918W6M9"/>
<name>A0A918W6M9_9GAMM</name>
<dbReference type="Gene3D" id="3.30.70.1290">
    <property type="entry name" value="Transposase IS200-like"/>
    <property type="match status" value="1"/>
</dbReference>
<dbReference type="InterPro" id="IPR036515">
    <property type="entry name" value="Transposase_17_sf"/>
</dbReference>